<feature type="region of interest" description="Disordered" evidence="7">
    <location>
        <begin position="624"/>
        <end position="646"/>
    </location>
</feature>
<dbReference type="VEuPathDB" id="FungiDB:TSTA_126140"/>
<dbReference type="GO" id="GO:0008270">
    <property type="term" value="F:zinc ion binding"/>
    <property type="evidence" value="ECO:0007669"/>
    <property type="project" value="InterPro"/>
</dbReference>
<dbReference type="STRING" id="441959.B8MBB5"/>
<keyword evidence="5" id="KW-0804">Transcription</keyword>
<dbReference type="SUPFAM" id="SSF57701">
    <property type="entry name" value="Zn2/Cys6 DNA-binding domain"/>
    <property type="match status" value="1"/>
</dbReference>
<dbReference type="CDD" id="cd12148">
    <property type="entry name" value="fungal_TF_MHR"/>
    <property type="match status" value="1"/>
</dbReference>
<dbReference type="GO" id="GO:0006351">
    <property type="term" value="P:DNA-templated transcription"/>
    <property type="evidence" value="ECO:0007669"/>
    <property type="project" value="InterPro"/>
</dbReference>
<evidence type="ECO:0000256" key="4">
    <source>
        <dbReference type="ARBA" id="ARBA00023125"/>
    </source>
</evidence>
<dbReference type="InterPro" id="IPR007219">
    <property type="entry name" value="XnlR_reg_dom"/>
</dbReference>
<dbReference type="GeneID" id="8098126"/>
<dbReference type="GO" id="GO:0003677">
    <property type="term" value="F:DNA binding"/>
    <property type="evidence" value="ECO:0007669"/>
    <property type="project" value="UniProtKB-KW"/>
</dbReference>
<evidence type="ECO:0000256" key="7">
    <source>
        <dbReference type="SAM" id="MobiDB-lite"/>
    </source>
</evidence>
<protein>
    <submittedName>
        <fullName evidence="9">C6 transcription factor, putative</fullName>
    </submittedName>
</protein>
<dbReference type="InterPro" id="IPR036864">
    <property type="entry name" value="Zn2-C6_fun-type_DNA-bd_sf"/>
</dbReference>
<feature type="compositionally biased region" description="Basic and acidic residues" evidence="7">
    <location>
        <begin position="99"/>
        <end position="112"/>
    </location>
</feature>
<dbReference type="eggNOG" id="ENOG502SM1E">
    <property type="taxonomic scope" value="Eukaryota"/>
</dbReference>
<dbReference type="PANTHER" id="PTHR31001">
    <property type="entry name" value="UNCHARACTERIZED TRANSCRIPTIONAL REGULATORY PROTEIN"/>
    <property type="match status" value="1"/>
</dbReference>
<evidence type="ECO:0000256" key="3">
    <source>
        <dbReference type="ARBA" id="ARBA00023015"/>
    </source>
</evidence>
<dbReference type="OrthoDB" id="2269373at2759"/>
<dbReference type="AlphaFoldDB" id="B8MBB5"/>
<accession>B8MBB5</accession>
<evidence type="ECO:0000256" key="2">
    <source>
        <dbReference type="ARBA" id="ARBA00022723"/>
    </source>
</evidence>
<evidence type="ECO:0000256" key="5">
    <source>
        <dbReference type="ARBA" id="ARBA00023163"/>
    </source>
</evidence>
<proteinExistence type="predicted"/>
<evidence type="ECO:0000256" key="6">
    <source>
        <dbReference type="ARBA" id="ARBA00023242"/>
    </source>
</evidence>
<evidence type="ECO:0000313" key="10">
    <source>
        <dbReference type="Proteomes" id="UP000001745"/>
    </source>
</evidence>
<dbReference type="PhylomeDB" id="B8MBB5"/>
<feature type="region of interest" description="Disordered" evidence="7">
    <location>
        <begin position="365"/>
        <end position="392"/>
    </location>
</feature>
<dbReference type="InParanoid" id="B8MBB5"/>
<dbReference type="EMBL" id="EQ962655">
    <property type="protein sequence ID" value="EED18904.1"/>
    <property type="molecule type" value="Genomic_DNA"/>
</dbReference>
<keyword evidence="3" id="KW-0805">Transcription regulation</keyword>
<reference evidence="10" key="1">
    <citation type="journal article" date="2015" name="Genome Announc.">
        <title>Genome sequence of the AIDS-associated pathogen Penicillium marneffei (ATCC18224) and its near taxonomic relative Talaromyces stipitatus (ATCC10500).</title>
        <authorList>
            <person name="Nierman W.C."/>
            <person name="Fedorova-Abrams N.D."/>
            <person name="Andrianopoulos A."/>
        </authorList>
    </citation>
    <scope>NUCLEOTIDE SEQUENCE [LARGE SCALE GENOMIC DNA]</scope>
    <source>
        <strain evidence="10">ATCC 10500 / CBS 375.48 / QM 6759 / NRRL 1006</strain>
    </source>
</reference>
<dbReference type="GO" id="GO:0000981">
    <property type="term" value="F:DNA-binding transcription factor activity, RNA polymerase II-specific"/>
    <property type="evidence" value="ECO:0007669"/>
    <property type="project" value="InterPro"/>
</dbReference>
<dbReference type="SMART" id="SM00066">
    <property type="entry name" value="GAL4"/>
    <property type="match status" value="1"/>
</dbReference>
<dbReference type="Pfam" id="PF04082">
    <property type="entry name" value="Fungal_trans"/>
    <property type="match status" value="1"/>
</dbReference>
<dbReference type="PROSITE" id="PS50048">
    <property type="entry name" value="ZN2_CY6_FUNGAL_2"/>
    <property type="match status" value="1"/>
</dbReference>
<dbReference type="Gene3D" id="4.10.240.10">
    <property type="entry name" value="Zn(2)-C6 fungal-type DNA-binding domain"/>
    <property type="match status" value="1"/>
</dbReference>
<dbReference type="Pfam" id="PF00172">
    <property type="entry name" value="Zn_clus"/>
    <property type="match status" value="1"/>
</dbReference>
<organism evidence="9 10">
    <name type="scientific">Talaromyces stipitatus (strain ATCC 10500 / CBS 375.48 / QM 6759 / NRRL 1006)</name>
    <name type="common">Penicillium stipitatum</name>
    <dbReference type="NCBI Taxonomy" id="441959"/>
    <lineage>
        <taxon>Eukaryota</taxon>
        <taxon>Fungi</taxon>
        <taxon>Dikarya</taxon>
        <taxon>Ascomycota</taxon>
        <taxon>Pezizomycotina</taxon>
        <taxon>Eurotiomycetes</taxon>
        <taxon>Eurotiomycetidae</taxon>
        <taxon>Eurotiales</taxon>
        <taxon>Trichocomaceae</taxon>
        <taxon>Talaromyces</taxon>
        <taxon>Talaromyces sect. Talaromyces</taxon>
    </lineage>
</organism>
<evidence type="ECO:0000259" key="8">
    <source>
        <dbReference type="PROSITE" id="PS50048"/>
    </source>
</evidence>
<feature type="domain" description="Zn(2)-C6 fungal-type" evidence="8">
    <location>
        <begin position="18"/>
        <end position="47"/>
    </location>
</feature>
<dbReference type="OMA" id="YFDSAPW"/>
<keyword evidence="10" id="KW-1185">Reference proteome</keyword>
<keyword evidence="2" id="KW-0479">Metal-binding</keyword>
<keyword evidence="6" id="KW-0539">Nucleus</keyword>
<feature type="compositionally biased region" description="Acidic residues" evidence="7">
    <location>
        <begin position="86"/>
        <end position="95"/>
    </location>
</feature>
<dbReference type="InterPro" id="IPR050613">
    <property type="entry name" value="Sec_Metabolite_Reg"/>
</dbReference>
<sequence>MSLPVQSLGLGDTLKSYSCFTCRQRKVRCDRRSPCSNCVKTEKQCSFIPPVRGKRKRTKPLREGLHAKLKRYEELLRSHGVKVEPSSDDGEDSDSEAASQHDTEMKDVVKPRSKFLEMDDSNSKLITKEGSSRYFDSAPWSKLGEEFQHPEMGDIDEPIEESNTLELGIFFEPESNHKPESLISLHPSSQALPKLREIYADRVDPWIKILHLPTFWAALTDGVRHPQIMPKSLEAALFAFYLATVSALSENECQEVFGAQKEVIYSRYRAATRQALVNARFLSTSSQMTLRAFTLFIMCVRNTYRVDTLFVLSGIAIRLARKMGLHRDGTSLGLSPFDTEMRRRLWWHLVRVDFRTADVLGTRPSMDLSSGDTRKPLNVEDEDLNPDMVDQPPERNGITSMTLCLIQCETMETLQRFSTSSPGNVRWEILFSGDISVAKKDSIINQIEDHMERKYLRYCDPSNSLHIMASIMIRSSLCKMKLFAHTRRQFANNATQTSQRERNIVFENAIKLLEYVALLKGGQHGLEKYMWQIGTSYLWNAILYVLIETRHRKTGSEVNRSWQLIGEVLSHYPQVFEQCSGSVYTALGKWILEVWDNYVTASNAEGIPEPLTPAYISAIRQCRRPETGPNHPSSDSGPPTGASLGDRCESNLTDVASFVSYDFPDLLSFETDPNEWVQWEQLIAKQELVQVDGM</sequence>
<gene>
    <name evidence="9" type="ORF">TSTA_126140</name>
</gene>
<dbReference type="HOGENOM" id="CLU_004083_5_3_1"/>
<name>B8MBB5_TALSN</name>
<dbReference type="SMART" id="SM00906">
    <property type="entry name" value="Fungal_trans"/>
    <property type="match status" value="1"/>
</dbReference>
<comment type="subcellular location">
    <subcellularLocation>
        <location evidence="1">Nucleus</location>
    </subcellularLocation>
</comment>
<evidence type="ECO:0000256" key="1">
    <source>
        <dbReference type="ARBA" id="ARBA00004123"/>
    </source>
</evidence>
<dbReference type="Proteomes" id="UP000001745">
    <property type="component" value="Unassembled WGS sequence"/>
</dbReference>
<evidence type="ECO:0000313" key="9">
    <source>
        <dbReference type="EMBL" id="EED18904.1"/>
    </source>
</evidence>
<dbReference type="PANTHER" id="PTHR31001:SF85">
    <property type="entry name" value="ZN(II)2CYS6 TRANSCRIPTION FACTOR (EUROFUNG)"/>
    <property type="match status" value="1"/>
</dbReference>
<keyword evidence="4" id="KW-0238">DNA-binding</keyword>
<dbReference type="InterPro" id="IPR001138">
    <property type="entry name" value="Zn2Cys6_DnaBD"/>
</dbReference>
<dbReference type="GO" id="GO:0005634">
    <property type="term" value="C:nucleus"/>
    <property type="evidence" value="ECO:0007669"/>
    <property type="project" value="UniProtKB-SubCell"/>
</dbReference>
<dbReference type="PROSITE" id="PS00463">
    <property type="entry name" value="ZN2_CY6_FUNGAL_1"/>
    <property type="match status" value="1"/>
</dbReference>
<dbReference type="CDD" id="cd00067">
    <property type="entry name" value="GAL4"/>
    <property type="match status" value="1"/>
</dbReference>
<dbReference type="RefSeq" id="XP_002482896.1">
    <property type="nucleotide sequence ID" value="XM_002482851.1"/>
</dbReference>
<feature type="region of interest" description="Disordered" evidence="7">
    <location>
        <begin position="78"/>
        <end position="112"/>
    </location>
</feature>